<evidence type="ECO:0000313" key="1">
    <source>
        <dbReference type="EMBL" id="SFV55397.1"/>
    </source>
</evidence>
<dbReference type="CDD" id="cd08916">
    <property type="entry name" value="TrHb3_P"/>
    <property type="match status" value="1"/>
</dbReference>
<accession>A0A1W1BPJ8</accession>
<organism evidence="1">
    <name type="scientific">hydrothermal vent metagenome</name>
    <dbReference type="NCBI Taxonomy" id="652676"/>
    <lineage>
        <taxon>unclassified sequences</taxon>
        <taxon>metagenomes</taxon>
        <taxon>ecological metagenomes</taxon>
    </lineage>
</organism>
<dbReference type="InterPro" id="IPR009050">
    <property type="entry name" value="Globin-like_sf"/>
</dbReference>
<reference evidence="1" key="1">
    <citation type="submission" date="2016-10" db="EMBL/GenBank/DDBJ databases">
        <authorList>
            <person name="de Groot N.N."/>
        </authorList>
    </citation>
    <scope>NUCLEOTIDE SEQUENCE</scope>
</reference>
<proteinExistence type="predicted"/>
<dbReference type="InterPro" id="IPR012292">
    <property type="entry name" value="Globin/Proto"/>
</dbReference>
<dbReference type="Gene3D" id="1.10.490.10">
    <property type="entry name" value="Globins"/>
    <property type="match status" value="1"/>
</dbReference>
<protein>
    <submittedName>
        <fullName evidence="1">Truncated hemoglobins</fullName>
    </submittedName>
</protein>
<dbReference type="EMBL" id="FPHG01000028">
    <property type="protein sequence ID" value="SFV55397.1"/>
    <property type="molecule type" value="Genomic_DNA"/>
</dbReference>
<dbReference type="GO" id="GO:0019825">
    <property type="term" value="F:oxygen binding"/>
    <property type="evidence" value="ECO:0007669"/>
    <property type="project" value="InterPro"/>
</dbReference>
<dbReference type="GO" id="GO:0020037">
    <property type="term" value="F:heme binding"/>
    <property type="evidence" value="ECO:0007669"/>
    <property type="project" value="InterPro"/>
</dbReference>
<gene>
    <name evidence="1" type="ORF">MNB_SV-9-1597</name>
</gene>
<dbReference type="AlphaFoldDB" id="A0A1W1BPJ8"/>
<name>A0A1W1BPJ8_9ZZZZ</name>
<dbReference type="SUPFAM" id="SSF46458">
    <property type="entry name" value="Globin-like"/>
    <property type="match status" value="1"/>
</dbReference>
<sequence>MNFTLENSITKENIRKMVDTFYPTILADELVSPFFIAKLGDDINSDIWQEHLQLLANFWAGVALNDTSYQGSPFPPHLHLGELTREIFERWLSLFSEAIDRVYTKEAGEFFKVRSSIIGDNFMRNLGI</sequence>